<gene>
    <name evidence="2" type="ORF">APZ16_02015</name>
</gene>
<reference evidence="2 3" key="1">
    <citation type="journal article" date="2016" name="Nat. Microbiol.">
        <title>Genomic inference of the metabolism of cosmopolitan subsurface Archaea, Hadesarchaea.</title>
        <authorList>
            <person name="Baker B.J."/>
            <person name="Saw J.H."/>
            <person name="Lind A.E."/>
            <person name="Lazar C.S."/>
            <person name="Hinrichs K.-U."/>
            <person name="Teske A.P."/>
            <person name="Ettema T.J."/>
        </authorList>
    </citation>
    <scope>NUCLEOTIDE SEQUENCE [LARGE SCALE GENOMIC DNA]</scope>
</reference>
<proteinExistence type="predicted"/>
<feature type="transmembrane region" description="Helical" evidence="1">
    <location>
        <begin position="147"/>
        <end position="167"/>
    </location>
</feature>
<organism evidence="2 3">
    <name type="scientific">Hadarchaeum yellowstonense</name>
    <dbReference type="NCBI Taxonomy" id="1776334"/>
    <lineage>
        <taxon>Archaea</taxon>
        <taxon>Methanobacteriati</taxon>
        <taxon>Candidatus Hadarchaeota</taxon>
        <taxon>Candidatus Hadarchaeia</taxon>
        <taxon>Candidatus Hadarchaeales</taxon>
        <taxon>Candidatus Hadarchaeaceae</taxon>
        <taxon>Candidatus Hadarchaeum</taxon>
    </lineage>
</organism>
<protein>
    <recommendedName>
        <fullName evidence="4">DUF2101 domain-containing protein</fullName>
    </recommendedName>
</protein>
<keyword evidence="1" id="KW-1133">Transmembrane helix</keyword>
<feature type="transmembrane region" description="Helical" evidence="1">
    <location>
        <begin position="58"/>
        <end position="79"/>
    </location>
</feature>
<sequence length="244" mass="27909">MTKSFKIVQLFQKVGDFILGPSNRGNHRKKVFRSKKLTILKQRRGFFERCRASWPEFVMLKAQLAILALFFTVMTYLVFLPAENLIFVSLMLAITSYLIYLTTTQLRKAFEQDYRAYRNFVAMCVAIAWVFTLLVKFTATFSTEGEMIAILPPFLALGIVVASFATFKLKYGRNFTYGTVEESRGEAALVRVGYDIRSNVKAGLYPVKSLIRVRKGDTVKLSVERSLLGLKGARVREIIERVNR</sequence>
<comment type="caution">
    <text evidence="2">The sequence shown here is derived from an EMBL/GenBank/DDBJ whole genome shotgun (WGS) entry which is preliminary data.</text>
</comment>
<evidence type="ECO:0008006" key="4">
    <source>
        <dbReference type="Google" id="ProtNLM"/>
    </source>
</evidence>
<accession>A0A147K1F1</accession>
<dbReference type="Pfam" id="PF09874">
    <property type="entry name" value="DUF2101"/>
    <property type="match status" value="1"/>
</dbReference>
<dbReference type="EMBL" id="LQMQ01000003">
    <property type="protein sequence ID" value="KUO42581.1"/>
    <property type="molecule type" value="Genomic_DNA"/>
</dbReference>
<dbReference type="AlphaFoldDB" id="A0A147K1F1"/>
<evidence type="ECO:0000313" key="3">
    <source>
        <dbReference type="Proteomes" id="UP000074294"/>
    </source>
</evidence>
<keyword evidence="1" id="KW-0472">Membrane</keyword>
<feature type="transmembrane region" description="Helical" evidence="1">
    <location>
        <begin position="85"/>
        <end position="104"/>
    </location>
</feature>
<evidence type="ECO:0000313" key="2">
    <source>
        <dbReference type="EMBL" id="KUO42581.1"/>
    </source>
</evidence>
<evidence type="ECO:0000256" key="1">
    <source>
        <dbReference type="SAM" id="Phobius"/>
    </source>
</evidence>
<dbReference type="STRING" id="1776334.APZ16_02015"/>
<dbReference type="InterPro" id="IPR018663">
    <property type="entry name" value="DUF2101_membrane"/>
</dbReference>
<dbReference type="Proteomes" id="UP000074294">
    <property type="component" value="Unassembled WGS sequence"/>
</dbReference>
<name>A0A147K1F1_HADYE</name>
<keyword evidence="1" id="KW-0812">Transmembrane</keyword>
<feature type="transmembrane region" description="Helical" evidence="1">
    <location>
        <begin position="116"/>
        <end position="135"/>
    </location>
</feature>